<feature type="transmembrane region" description="Helical" evidence="6">
    <location>
        <begin position="101"/>
        <end position="122"/>
    </location>
</feature>
<dbReference type="Proteomes" id="UP000239663">
    <property type="component" value="Unassembled WGS sequence"/>
</dbReference>
<comment type="subcellular location">
    <subcellularLocation>
        <location evidence="1">Membrane</location>
        <topology evidence="1">Multi-pass membrane protein</topology>
    </subcellularLocation>
</comment>
<evidence type="ECO:0000313" key="8">
    <source>
        <dbReference type="Proteomes" id="UP000239663"/>
    </source>
</evidence>
<dbReference type="OrthoDB" id="5592477at2"/>
<dbReference type="GO" id="GO:0016020">
    <property type="term" value="C:membrane"/>
    <property type="evidence" value="ECO:0007669"/>
    <property type="project" value="UniProtKB-SubCell"/>
</dbReference>
<keyword evidence="4 6" id="KW-1133">Transmembrane helix</keyword>
<comment type="similarity">
    <text evidence="2">Belongs to the TMEM86 family.</text>
</comment>
<evidence type="ECO:0000313" key="7">
    <source>
        <dbReference type="EMBL" id="PQD94094.1"/>
    </source>
</evidence>
<organism evidence="7 8">
    <name type="scientific">Pradoshia eiseniae</name>
    <dbReference type="NCBI Taxonomy" id="2064768"/>
    <lineage>
        <taxon>Bacteria</taxon>
        <taxon>Bacillati</taxon>
        <taxon>Bacillota</taxon>
        <taxon>Bacilli</taxon>
        <taxon>Bacillales</taxon>
        <taxon>Bacillaceae</taxon>
        <taxon>Pradoshia</taxon>
    </lineage>
</organism>
<dbReference type="RefSeq" id="WP_104850532.1">
    <property type="nucleotide sequence ID" value="NZ_PKOZ01000014.1"/>
</dbReference>
<feature type="transmembrane region" description="Helical" evidence="6">
    <location>
        <begin position="5"/>
        <end position="21"/>
    </location>
</feature>
<sequence>MKLKYLSILILLMSIIYIFFIPSEPFALKILFKLIPMWLIIYFAFIQKTEGVRQNKGLILFGLFFCMLGDGLLHWFVIGLSCFLIGHIIYTFGFFKQWSFSKLRCLSILPLFVFDLFMGKKLVTSLQLSGEEELIVPVLFYIGAISIMAWAAFMTGNLYAIIGSLLFVISDTILSWNMFISDVPYSHFLIMATYYSAQYCIASSIRTTSMQSGIG</sequence>
<dbReference type="Pfam" id="PF07947">
    <property type="entry name" value="YhhN"/>
    <property type="match status" value="1"/>
</dbReference>
<dbReference type="PANTHER" id="PTHR31885">
    <property type="entry name" value="GH04784P"/>
    <property type="match status" value="1"/>
</dbReference>
<evidence type="ECO:0000256" key="6">
    <source>
        <dbReference type="SAM" id="Phobius"/>
    </source>
</evidence>
<reference evidence="7 8" key="1">
    <citation type="submission" date="2017-12" db="EMBL/GenBank/DDBJ databases">
        <title>Taxonomic description and draft genome of Pradoshia cofamensis Gen. nov., sp. nov., a thermotolerant bacillale isolated from anterior gut of earthworm Eisenia fetida.</title>
        <authorList>
            <person name="Saha T."/>
            <person name="Chakraborty R."/>
        </authorList>
    </citation>
    <scope>NUCLEOTIDE SEQUENCE [LARGE SCALE GENOMIC DNA]</scope>
    <source>
        <strain evidence="7 8">EAG3</strain>
    </source>
</reference>
<keyword evidence="3 6" id="KW-0812">Transmembrane</keyword>
<proteinExistence type="inferred from homology"/>
<feature type="transmembrane region" description="Helical" evidence="6">
    <location>
        <begin position="134"/>
        <end position="153"/>
    </location>
</feature>
<dbReference type="GO" id="GO:0016787">
    <property type="term" value="F:hydrolase activity"/>
    <property type="evidence" value="ECO:0007669"/>
    <property type="project" value="TreeGrafter"/>
</dbReference>
<dbReference type="InterPro" id="IPR012506">
    <property type="entry name" value="TMEM86B-like"/>
</dbReference>
<evidence type="ECO:0000256" key="2">
    <source>
        <dbReference type="ARBA" id="ARBA00007375"/>
    </source>
</evidence>
<keyword evidence="5 6" id="KW-0472">Membrane</keyword>
<name>A0A2S7MWD8_9BACI</name>
<dbReference type="EMBL" id="PKOZ01000014">
    <property type="protein sequence ID" value="PQD94094.1"/>
    <property type="molecule type" value="Genomic_DNA"/>
</dbReference>
<dbReference type="PANTHER" id="PTHR31885:SF6">
    <property type="entry name" value="GH04784P"/>
    <property type="match status" value="1"/>
</dbReference>
<evidence type="ECO:0000256" key="5">
    <source>
        <dbReference type="ARBA" id="ARBA00023136"/>
    </source>
</evidence>
<accession>A0A2S7MWD8</accession>
<evidence type="ECO:0000256" key="1">
    <source>
        <dbReference type="ARBA" id="ARBA00004141"/>
    </source>
</evidence>
<evidence type="ECO:0000256" key="3">
    <source>
        <dbReference type="ARBA" id="ARBA00022692"/>
    </source>
</evidence>
<protein>
    <submittedName>
        <fullName evidence="7">Lysoplasmalogenase</fullName>
    </submittedName>
</protein>
<evidence type="ECO:0000256" key="4">
    <source>
        <dbReference type="ARBA" id="ARBA00022989"/>
    </source>
</evidence>
<dbReference type="AlphaFoldDB" id="A0A2S7MWD8"/>
<keyword evidence="8" id="KW-1185">Reference proteome</keyword>
<feature type="transmembrane region" description="Helical" evidence="6">
    <location>
        <begin position="58"/>
        <end position="89"/>
    </location>
</feature>
<gene>
    <name evidence="7" type="ORF">CYL18_16080</name>
</gene>
<comment type="caution">
    <text evidence="7">The sequence shown here is derived from an EMBL/GenBank/DDBJ whole genome shotgun (WGS) entry which is preliminary data.</text>
</comment>
<feature type="transmembrane region" description="Helical" evidence="6">
    <location>
        <begin position="159"/>
        <end position="180"/>
    </location>
</feature>